<dbReference type="InterPro" id="IPR036034">
    <property type="entry name" value="PDZ_sf"/>
</dbReference>
<protein>
    <recommendedName>
        <fullName evidence="6">PDZ domain-containing protein</fullName>
    </recommendedName>
</protein>
<comment type="caution">
    <text evidence="4">The sequence shown here is derived from an EMBL/GenBank/DDBJ whole genome shotgun (WGS) entry which is preliminary data.</text>
</comment>
<keyword evidence="2" id="KW-0812">Transmembrane</keyword>
<accession>A0A1Q9DHB0</accession>
<evidence type="ECO:0000256" key="1">
    <source>
        <dbReference type="SAM" id="MobiDB-lite"/>
    </source>
</evidence>
<evidence type="ECO:0000313" key="5">
    <source>
        <dbReference type="Proteomes" id="UP000186817"/>
    </source>
</evidence>
<feature type="region of interest" description="Disordered" evidence="1">
    <location>
        <begin position="716"/>
        <end position="740"/>
    </location>
</feature>
<feature type="signal peptide" evidence="3">
    <location>
        <begin position="1"/>
        <end position="19"/>
    </location>
</feature>
<dbReference type="Gene3D" id="2.30.42.10">
    <property type="match status" value="1"/>
</dbReference>
<keyword evidence="5" id="KW-1185">Reference proteome</keyword>
<dbReference type="AlphaFoldDB" id="A0A1Q9DHB0"/>
<proteinExistence type="predicted"/>
<feature type="region of interest" description="Disordered" evidence="1">
    <location>
        <begin position="618"/>
        <end position="702"/>
    </location>
</feature>
<keyword evidence="2" id="KW-1133">Transmembrane helix</keyword>
<dbReference type="SUPFAM" id="SSF50156">
    <property type="entry name" value="PDZ domain-like"/>
    <property type="match status" value="1"/>
</dbReference>
<evidence type="ECO:0000256" key="3">
    <source>
        <dbReference type="SAM" id="SignalP"/>
    </source>
</evidence>
<dbReference type="EMBL" id="LSRX01000538">
    <property type="protein sequence ID" value="OLP94549.1"/>
    <property type="molecule type" value="Genomic_DNA"/>
</dbReference>
<dbReference type="OrthoDB" id="409646at2759"/>
<evidence type="ECO:0000256" key="2">
    <source>
        <dbReference type="SAM" id="Phobius"/>
    </source>
</evidence>
<gene>
    <name evidence="4" type="ORF">AK812_SmicGene23465</name>
</gene>
<dbReference type="Proteomes" id="UP000186817">
    <property type="component" value="Unassembled WGS sequence"/>
</dbReference>
<reference evidence="4 5" key="1">
    <citation type="submission" date="2016-02" db="EMBL/GenBank/DDBJ databases">
        <title>Genome analysis of coral dinoflagellate symbionts highlights evolutionary adaptations to a symbiotic lifestyle.</title>
        <authorList>
            <person name="Aranda M."/>
            <person name="Li Y."/>
            <person name="Liew Y.J."/>
            <person name="Baumgarten S."/>
            <person name="Simakov O."/>
            <person name="Wilson M."/>
            <person name="Piel J."/>
            <person name="Ashoor H."/>
            <person name="Bougouffa S."/>
            <person name="Bajic V.B."/>
            <person name="Ryu T."/>
            <person name="Ravasi T."/>
            <person name="Bayer T."/>
            <person name="Micklem G."/>
            <person name="Kim H."/>
            <person name="Bhak J."/>
            <person name="Lajeunesse T.C."/>
            <person name="Voolstra C.R."/>
        </authorList>
    </citation>
    <scope>NUCLEOTIDE SEQUENCE [LARGE SCALE GENOMIC DNA]</scope>
    <source>
        <strain evidence="4 5">CCMP2467</strain>
    </source>
</reference>
<feature type="chain" id="PRO_5013362571" description="PDZ domain-containing protein" evidence="3">
    <location>
        <begin position="20"/>
        <end position="784"/>
    </location>
</feature>
<evidence type="ECO:0000313" key="4">
    <source>
        <dbReference type="EMBL" id="OLP94549.1"/>
    </source>
</evidence>
<evidence type="ECO:0008006" key="6">
    <source>
        <dbReference type="Google" id="ProtNLM"/>
    </source>
</evidence>
<feature type="compositionally biased region" description="Basic and acidic residues" evidence="1">
    <location>
        <begin position="618"/>
        <end position="627"/>
    </location>
</feature>
<keyword evidence="2" id="KW-0472">Membrane</keyword>
<dbReference type="OMA" id="GITEYCC"/>
<keyword evidence="3" id="KW-0732">Signal</keyword>
<feature type="compositionally biased region" description="Polar residues" evidence="1">
    <location>
        <begin position="630"/>
        <end position="646"/>
    </location>
</feature>
<name>A0A1Q9DHB0_SYMMI</name>
<organism evidence="4 5">
    <name type="scientific">Symbiodinium microadriaticum</name>
    <name type="common">Dinoflagellate</name>
    <name type="synonym">Zooxanthella microadriatica</name>
    <dbReference type="NCBI Taxonomy" id="2951"/>
    <lineage>
        <taxon>Eukaryota</taxon>
        <taxon>Sar</taxon>
        <taxon>Alveolata</taxon>
        <taxon>Dinophyceae</taxon>
        <taxon>Suessiales</taxon>
        <taxon>Symbiodiniaceae</taxon>
        <taxon>Symbiodinium</taxon>
    </lineage>
</organism>
<sequence>MGLGLLLLSLGALVPLARCQIIEGPAPEIEFEIRMTDEIRDAFAALFDETFMQQLVDCQQLAGDNCDVTGLAEYMIEVGGRLRNSFTQCPTGCSHSQKDCKDFWLAFEENPVALRNGCALTNNWPGACTTFLRELQRRVADETWELSVMCRMIDAGLNLERMPDCKTLAIMTTSSRPSLHDGGCSFETRDECISNLCDVYSQFAWRMQPRNLIPEQARVPFDSSYILAGCEHLVDLDMYNRRDECHDRLDVLAFCDCVCPGMSYVNELGITDCPTIVDNYLLFGRLGIANTSLDALCEPEICEAFSSQRLSDSCRDTRLPGDLECLAMQLPKVLPQNSPCPWLNHSGEVNVLECLDGHRCDINAEGWSCCENHRGRAKCPAQLPIMCDTLCSGITEYCCRQEGECSPRGCPVILQRELFYKEETTTVTTTTPEGRAAVEEEGFTLRLPEGSWIWLMLLIPLFCSIGFFLYIRCLNKKFEREQVAEGDTILGMKLDKFGFFHAYKAENVEREETKPRICIVMSELPESRPLGLELMELRVVRVHPWGAKHGWQVGDIIVDIAGQPVSSFEQLWERIQVERNRPPVRFTVERWNVQTTAEEEAVIAAQDPDVQLKKQKKLVAEDREQRSKSRIASKQQQQTPPTTASDKPTAFPRTLGPNALPGMAYGWDDYDEEEEEEYDEYSDYSEDDSRIRQSTTSSFPAGRYKSRFTANFEVIKKDTPEIQEDPPKEGEPSNTGPEEAKTIAERFFPKDMERRTYEKNKVVFTRDAWGRSVVRVMNPTHRGD</sequence>
<feature type="transmembrane region" description="Helical" evidence="2">
    <location>
        <begin position="452"/>
        <end position="471"/>
    </location>
</feature>
<feature type="compositionally biased region" description="Basic and acidic residues" evidence="1">
    <location>
        <begin position="716"/>
        <end position="731"/>
    </location>
</feature>
<feature type="compositionally biased region" description="Acidic residues" evidence="1">
    <location>
        <begin position="668"/>
        <end position="686"/>
    </location>
</feature>